<evidence type="ECO:0000313" key="1">
    <source>
        <dbReference type="EMBL" id="WBV60549.1"/>
    </source>
</evidence>
<proteinExistence type="predicted"/>
<dbReference type="RefSeq" id="WP_271148871.1">
    <property type="nucleotide sequence ID" value="NZ_CP115859.1"/>
</dbReference>
<protein>
    <submittedName>
        <fullName evidence="1">Uncharacterized protein</fullName>
    </submittedName>
</protein>
<name>A0ABY7QMI0_9FLAO</name>
<keyword evidence="2" id="KW-1185">Reference proteome</keyword>
<evidence type="ECO:0000313" key="2">
    <source>
        <dbReference type="Proteomes" id="UP001210978"/>
    </source>
</evidence>
<gene>
    <name evidence="1" type="ORF">PFY12_00170</name>
</gene>
<dbReference type="EMBL" id="CP115859">
    <property type="protein sequence ID" value="WBV60549.1"/>
    <property type="molecule type" value="Genomic_DNA"/>
</dbReference>
<accession>A0ABY7QMI0</accession>
<sequence length="138" mass="16427">MGKFYLLTIKTDAANTYEYLTRGGSLFPVEDKYFEYENNVLFLVDCLNICGKTIDCKENLEFKKEFFSNIKTIDSLIYKNQNQQFNKSLGFISKYSHVTFESTLNYSRKYPGGAYEKDRKIWIDWYEKNKCTNIQFKE</sequence>
<organism evidence="1 2">
    <name type="scientific">Chryseobacterium camelliae</name>
    <dbReference type="NCBI Taxonomy" id="1265445"/>
    <lineage>
        <taxon>Bacteria</taxon>
        <taxon>Pseudomonadati</taxon>
        <taxon>Bacteroidota</taxon>
        <taxon>Flavobacteriia</taxon>
        <taxon>Flavobacteriales</taxon>
        <taxon>Weeksellaceae</taxon>
        <taxon>Chryseobacterium group</taxon>
        <taxon>Chryseobacterium</taxon>
    </lineage>
</organism>
<reference evidence="1 2" key="1">
    <citation type="submission" date="2023-01" db="EMBL/GenBank/DDBJ databases">
        <title>Complete genome of Chryseobacterium camelliae VAN22-5A.</title>
        <authorList>
            <person name="Zong G."/>
            <person name="Cao G."/>
        </authorList>
    </citation>
    <scope>NUCLEOTIDE SEQUENCE [LARGE SCALE GENOMIC DNA]</scope>
    <source>
        <strain evidence="1 2">VAN22-5A</strain>
    </source>
</reference>
<dbReference type="Proteomes" id="UP001210978">
    <property type="component" value="Chromosome"/>
</dbReference>